<gene>
    <name evidence="1" type="ORF">WKV53_22585</name>
</gene>
<keyword evidence="2" id="KW-1185">Reference proteome</keyword>
<proteinExistence type="predicted"/>
<organism evidence="1 2">
    <name type="scientific">Luteolibacter soli</name>
    <dbReference type="NCBI Taxonomy" id="3135280"/>
    <lineage>
        <taxon>Bacteria</taxon>
        <taxon>Pseudomonadati</taxon>
        <taxon>Verrucomicrobiota</taxon>
        <taxon>Verrucomicrobiia</taxon>
        <taxon>Verrucomicrobiales</taxon>
        <taxon>Verrucomicrobiaceae</taxon>
        <taxon>Luteolibacter</taxon>
    </lineage>
</organism>
<dbReference type="CDD" id="cd06561">
    <property type="entry name" value="AlkD_like"/>
    <property type="match status" value="1"/>
</dbReference>
<evidence type="ECO:0000313" key="2">
    <source>
        <dbReference type="Proteomes" id="UP001371305"/>
    </source>
</evidence>
<dbReference type="Pfam" id="PF08713">
    <property type="entry name" value="DNA_alkylation"/>
    <property type="match status" value="1"/>
</dbReference>
<name>A0ABU9AZW2_9BACT</name>
<dbReference type="PANTHER" id="PTHR41291">
    <property type="entry name" value="DNA ALKYLATION REPAIR PROTEIN"/>
    <property type="match status" value="1"/>
</dbReference>
<dbReference type="Proteomes" id="UP001371305">
    <property type="component" value="Unassembled WGS sequence"/>
</dbReference>
<dbReference type="SUPFAM" id="SSF48371">
    <property type="entry name" value="ARM repeat"/>
    <property type="match status" value="1"/>
</dbReference>
<reference evidence="1 2" key="1">
    <citation type="submission" date="2024-04" db="EMBL/GenBank/DDBJ databases">
        <title>Luteolibacter sp. isolated from soil.</title>
        <authorList>
            <person name="An J."/>
        </authorList>
    </citation>
    <scope>NUCLEOTIDE SEQUENCE [LARGE SCALE GENOMIC DNA]</scope>
    <source>
        <strain evidence="1 2">Y139</strain>
    </source>
</reference>
<dbReference type="EMBL" id="JBBUKT010000011">
    <property type="protein sequence ID" value="MEK7953319.1"/>
    <property type="molecule type" value="Genomic_DNA"/>
</dbReference>
<comment type="caution">
    <text evidence="1">The sequence shown here is derived from an EMBL/GenBank/DDBJ whole genome shotgun (WGS) entry which is preliminary data.</text>
</comment>
<dbReference type="PANTHER" id="PTHR41291:SF1">
    <property type="entry name" value="DNA ALKYLATION REPAIR PROTEIN"/>
    <property type="match status" value="1"/>
</dbReference>
<evidence type="ECO:0000313" key="1">
    <source>
        <dbReference type="EMBL" id="MEK7953319.1"/>
    </source>
</evidence>
<dbReference type="Gene3D" id="1.25.10.90">
    <property type="match status" value="1"/>
</dbReference>
<accession>A0ABU9AZW2</accession>
<dbReference type="RefSeq" id="WP_341407085.1">
    <property type="nucleotide sequence ID" value="NZ_JBBUKT010000011.1"/>
</dbReference>
<sequence length="263" mass="28684">MASWKTPLAASSLSPGLPGHSLTITAMATVNEILDELREMGSESIKRMMMKNHGVKEPYFGVRIGDMQKIRKRIKQDHELALALYATGNYDAMYLAGYLTDDARMTKADLQRWADAAYGAGLPGTTIPWVASSSPHGHAMALKWIDSKKPNVAVAGWSTLSCLVALKDDAELDLMELTSLIERVKQSIPAAPDAVKYAMNGFLISVGSSVKALTNLAIQTGEEIGHVEADLGNNSCEFFHAPDYIRKVQARGTIGKKRKTMRC</sequence>
<dbReference type="InterPro" id="IPR014825">
    <property type="entry name" value="DNA_alkylation"/>
</dbReference>
<dbReference type="InterPro" id="IPR016024">
    <property type="entry name" value="ARM-type_fold"/>
</dbReference>
<protein>
    <submittedName>
        <fullName evidence="1">DNA alkylation repair protein</fullName>
    </submittedName>
</protein>